<sequence length="125" mass="14363">MGDIETNELLQLYKDIEMLTVVKSSKYGFEFTLNPNGECTVNVMRRLLESKLIMYKGISICWSKLIPLKVRCFIWKASLARIHVADALMIRGVNTTNITCPLCNKENESTDHLLITCDYTREVQD</sequence>
<proteinExistence type="predicted"/>
<protein>
    <recommendedName>
        <fullName evidence="1">Reverse transcriptase zinc-binding domain-containing protein</fullName>
    </recommendedName>
</protein>
<dbReference type="Pfam" id="PF13966">
    <property type="entry name" value="zf-RVT"/>
    <property type="match status" value="1"/>
</dbReference>
<dbReference type="EMBL" id="OX465078">
    <property type="protein sequence ID" value="CAI9273706.1"/>
    <property type="molecule type" value="Genomic_DNA"/>
</dbReference>
<evidence type="ECO:0000313" key="2">
    <source>
        <dbReference type="EMBL" id="CAI9273706.1"/>
    </source>
</evidence>
<keyword evidence="3" id="KW-1185">Reference proteome</keyword>
<dbReference type="InterPro" id="IPR026960">
    <property type="entry name" value="RVT-Znf"/>
</dbReference>
<accession>A0AA35YGV9</accession>
<dbReference type="Proteomes" id="UP001177003">
    <property type="component" value="Chromosome 2"/>
</dbReference>
<feature type="domain" description="Reverse transcriptase zinc-binding" evidence="1">
    <location>
        <begin position="53"/>
        <end position="123"/>
    </location>
</feature>
<gene>
    <name evidence="2" type="ORF">LSALG_LOCUS13835</name>
</gene>
<name>A0AA35YGV9_LACSI</name>
<dbReference type="AlphaFoldDB" id="A0AA35YGV9"/>
<organism evidence="2 3">
    <name type="scientific">Lactuca saligna</name>
    <name type="common">Willowleaf lettuce</name>
    <dbReference type="NCBI Taxonomy" id="75948"/>
    <lineage>
        <taxon>Eukaryota</taxon>
        <taxon>Viridiplantae</taxon>
        <taxon>Streptophyta</taxon>
        <taxon>Embryophyta</taxon>
        <taxon>Tracheophyta</taxon>
        <taxon>Spermatophyta</taxon>
        <taxon>Magnoliopsida</taxon>
        <taxon>eudicotyledons</taxon>
        <taxon>Gunneridae</taxon>
        <taxon>Pentapetalae</taxon>
        <taxon>asterids</taxon>
        <taxon>campanulids</taxon>
        <taxon>Asterales</taxon>
        <taxon>Asteraceae</taxon>
        <taxon>Cichorioideae</taxon>
        <taxon>Cichorieae</taxon>
        <taxon>Lactucinae</taxon>
        <taxon>Lactuca</taxon>
    </lineage>
</organism>
<reference evidence="2" key="1">
    <citation type="submission" date="2023-04" db="EMBL/GenBank/DDBJ databases">
        <authorList>
            <person name="Vijverberg K."/>
            <person name="Xiong W."/>
            <person name="Schranz E."/>
        </authorList>
    </citation>
    <scope>NUCLEOTIDE SEQUENCE</scope>
</reference>
<evidence type="ECO:0000313" key="3">
    <source>
        <dbReference type="Proteomes" id="UP001177003"/>
    </source>
</evidence>
<evidence type="ECO:0000259" key="1">
    <source>
        <dbReference type="Pfam" id="PF13966"/>
    </source>
</evidence>